<dbReference type="InterPro" id="IPR037069">
    <property type="entry name" value="AcylCoA_DH/ox_N_sf"/>
</dbReference>
<dbReference type="Gene3D" id="2.40.110.10">
    <property type="entry name" value="Butyryl-CoA Dehydrogenase, subunit A, domain 2"/>
    <property type="match status" value="1"/>
</dbReference>
<dbReference type="InterPro" id="IPR049426">
    <property type="entry name" value="Acyl-CoA-dh-like_C"/>
</dbReference>
<dbReference type="InterPro" id="IPR009100">
    <property type="entry name" value="AcylCoA_DH/oxidase_NM_dom_sf"/>
</dbReference>
<dbReference type="Proteomes" id="UP000829401">
    <property type="component" value="Chromosome"/>
</dbReference>
<evidence type="ECO:0000256" key="2">
    <source>
        <dbReference type="ARBA" id="ARBA00009347"/>
    </source>
</evidence>
<keyword evidence="13" id="KW-1185">Reference proteome</keyword>
<evidence type="ECO:0000256" key="7">
    <source>
        <dbReference type="RuleBase" id="RU362125"/>
    </source>
</evidence>
<dbReference type="Pfam" id="PF02771">
    <property type="entry name" value="Acyl-CoA_dh_N"/>
    <property type="match status" value="1"/>
</dbReference>
<feature type="domain" description="Acyl-CoA dehydrogenase-like C-terminal" evidence="11">
    <location>
        <begin position="458"/>
        <end position="558"/>
    </location>
</feature>
<gene>
    <name evidence="12" type="ORF">K1I37_08040</name>
</gene>
<accession>A0A9E6ZN38</accession>
<protein>
    <submittedName>
        <fullName evidence="12">Acyl-CoA dehydrogenase family protein</fullName>
    </submittedName>
</protein>
<dbReference type="Pfam" id="PF02770">
    <property type="entry name" value="Acyl-CoA_dh_M"/>
    <property type="match status" value="1"/>
</dbReference>
<dbReference type="PROSITE" id="PS00073">
    <property type="entry name" value="ACYL_COA_DH_2"/>
    <property type="match status" value="1"/>
</dbReference>
<comment type="catalytic activity">
    <reaction evidence="6">
        <text>a 2,3-saturated acyl-CoA + A = a 2,3-dehydroacyl-CoA + AH2</text>
        <dbReference type="Rhea" id="RHEA:48608"/>
        <dbReference type="ChEBI" id="CHEBI:13193"/>
        <dbReference type="ChEBI" id="CHEBI:17499"/>
        <dbReference type="ChEBI" id="CHEBI:60015"/>
        <dbReference type="ChEBI" id="CHEBI:65111"/>
    </reaction>
</comment>
<keyword evidence="5 7" id="KW-0560">Oxidoreductase</keyword>
<dbReference type="InterPro" id="IPR006089">
    <property type="entry name" value="Acyl-CoA_DH_CS"/>
</dbReference>
<dbReference type="AlphaFoldDB" id="A0A9E6ZN38"/>
<dbReference type="SUPFAM" id="SSF47203">
    <property type="entry name" value="Acyl-CoA dehydrogenase C-terminal domain-like"/>
    <property type="match status" value="1"/>
</dbReference>
<evidence type="ECO:0000256" key="3">
    <source>
        <dbReference type="ARBA" id="ARBA00022630"/>
    </source>
</evidence>
<dbReference type="PROSITE" id="PS00072">
    <property type="entry name" value="ACYL_COA_DH_1"/>
    <property type="match status" value="1"/>
</dbReference>
<dbReference type="InterPro" id="IPR013786">
    <property type="entry name" value="AcylCoA_DH/ox_N"/>
</dbReference>
<feature type="domain" description="Acyl-CoA dehydrogenase/oxidase C-terminal" evidence="8">
    <location>
        <begin position="249"/>
        <end position="411"/>
    </location>
</feature>
<name>A0A9E6ZN38_ALIAG</name>
<dbReference type="FunFam" id="2.40.110.10:FF:000001">
    <property type="entry name" value="Acyl-CoA dehydrogenase, mitochondrial"/>
    <property type="match status" value="1"/>
</dbReference>
<feature type="domain" description="Acyl-CoA dehydrogenase/oxidase N-terminal" evidence="10">
    <location>
        <begin position="28"/>
        <end position="140"/>
    </location>
</feature>
<dbReference type="InterPro" id="IPR006091">
    <property type="entry name" value="Acyl-CoA_Oxase/DH_mid-dom"/>
</dbReference>
<comment type="similarity">
    <text evidence="2 7">Belongs to the acyl-CoA dehydrogenase family.</text>
</comment>
<dbReference type="Pfam" id="PF21263">
    <property type="entry name" value="Acyl-CoA-dh_C"/>
    <property type="match status" value="1"/>
</dbReference>
<evidence type="ECO:0000259" key="8">
    <source>
        <dbReference type="Pfam" id="PF00441"/>
    </source>
</evidence>
<dbReference type="PANTHER" id="PTHR43884">
    <property type="entry name" value="ACYL-COA DEHYDROGENASE"/>
    <property type="match status" value="1"/>
</dbReference>
<evidence type="ECO:0000256" key="1">
    <source>
        <dbReference type="ARBA" id="ARBA00001974"/>
    </source>
</evidence>
<dbReference type="Pfam" id="PF00441">
    <property type="entry name" value="Acyl-CoA_dh_1"/>
    <property type="match status" value="1"/>
</dbReference>
<dbReference type="GO" id="GO:0050660">
    <property type="term" value="F:flavin adenine dinucleotide binding"/>
    <property type="evidence" value="ECO:0007669"/>
    <property type="project" value="InterPro"/>
</dbReference>
<evidence type="ECO:0000259" key="10">
    <source>
        <dbReference type="Pfam" id="PF02771"/>
    </source>
</evidence>
<proteinExistence type="inferred from homology"/>
<dbReference type="FunFam" id="1.10.540.10:FF:000001">
    <property type="entry name" value="Very long-chain-specific acyl-CoA dehydrogenase, mitochondrial"/>
    <property type="match status" value="1"/>
</dbReference>
<evidence type="ECO:0000313" key="12">
    <source>
        <dbReference type="EMBL" id="UNO50806.1"/>
    </source>
</evidence>
<dbReference type="GO" id="GO:0003995">
    <property type="term" value="F:acyl-CoA dehydrogenase activity"/>
    <property type="evidence" value="ECO:0007669"/>
    <property type="project" value="InterPro"/>
</dbReference>
<dbReference type="FunFam" id="1.20.140.10:FF:000019">
    <property type="entry name" value="Acyl-CoA dehydrogenase"/>
    <property type="match status" value="1"/>
</dbReference>
<comment type="cofactor">
    <cofactor evidence="1 7">
        <name>FAD</name>
        <dbReference type="ChEBI" id="CHEBI:57692"/>
    </cofactor>
</comment>
<sequence length="586" mass="63991">MSRTAARGAFYLIENTDPQNVFTPEDLSQEHQMIIETTRAFVEHEILPVQEQLEHQDWDLTVKLLRKAGDLGLLAADVPEAYDGLGADKATSALISEYLSRGGSFALSHGAHVGIGSLPIVFFGTEAQKQKYLPKLASGEWLSAYALTEPGSGSDALGAKTTATLSADGQYYILNGTKQFITNAGFADVFVVYAKIDGDKFSAFIVEKDFPGVSTGVEEKKMGIKASSTRQLILEDAKVPVENLLGEIGRGHVIAFNILNIGRYKLAVGAVGAMKAALEHAVVYGNSRKQFGKPITSFPLIQQKIAEMNTLAFVTESANYRATGDIDVSLESVDTSDGHAVADAIAEYALECSVLKVFGSEALDKVVDEGVQIFGGAGFIQDYGMERMYRDARINRIFEGTNEINRMLIPNTLLRKAMKGELPLLQKAQELQAELMQLTPPSGDWDTLERETYMLEMMKKIFLFVGGVAVQTYQTKLKDEQEALAAIADIAIQIYVLESAILRTKKAIAAGHDAENKIDMTVAFADKAYAAVEQTAKTLLASIAEGDMLRTQLSMLRKLTRVQPVNTVAIHRRIAQRVIAAEKYQA</sequence>
<dbReference type="InterPro" id="IPR046373">
    <property type="entry name" value="Acyl-CoA_Oxase/DH_mid-dom_sf"/>
</dbReference>
<evidence type="ECO:0000256" key="6">
    <source>
        <dbReference type="ARBA" id="ARBA00052546"/>
    </source>
</evidence>
<organism evidence="12 13">
    <name type="scientific">Alicyclobacillus acidoterrestris (strain ATCC 49025 / DSM 3922 / CIP 106132 / NCIMB 13137 / GD3B)</name>
    <dbReference type="NCBI Taxonomy" id="1356854"/>
    <lineage>
        <taxon>Bacteria</taxon>
        <taxon>Bacillati</taxon>
        <taxon>Bacillota</taxon>
        <taxon>Bacilli</taxon>
        <taxon>Bacillales</taxon>
        <taxon>Alicyclobacillaceae</taxon>
        <taxon>Alicyclobacillus</taxon>
    </lineage>
</organism>
<dbReference type="PANTHER" id="PTHR43884:SF12">
    <property type="entry name" value="ISOVALERYL-COA DEHYDROGENASE, MITOCHONDRIAL-RELATED"/>
    <property type="match status" value="1"/>
</dbReference>
<dbReference type="KEGG" id="aaco:K1I37_08040"/>
<keyword evidence="4 7" id="KW-0274">FAD</keyword>
<dbReference type="InterPro" id="IPR036250">
    <property type="entry name" value="AcylCo_DH-like_C"/>
</dbReference>
<reference evidence="13" key="1">
    <citation type="journal article" date="2022" name="G3 (Bethesda)">
        <title>Unveiling the complete genome sequence of Alicyclobacillus acidoterrestris DSM 3922T, a taint-producing strain.</title>
        <authorList>
            <person name="Leonardo I.C."/>
            <person name="Barreto Crespo M.T."/>
            <person name="Gaspar F.B."/>
        </authorList>
    </citation>
    <scope>NUCLEOTIDE SEQUENCE [LARGE SCALE GENOMIC DNA]</scope>
    <source>
        <strain evidence="13">DSM 3922</strain>
    </source>
</reference>
<dbReference type="InterPro" id="IPR009075">
    <property type="entry name" value="AcylCo_DH/oxidase_C"/>
</dbReference>
<dbReference type="EMBL" id="CP080467">
    <property type="protein sequence ID" value="UNO50806.1"/>
    <property type="molecule type" value="Genomic_DNA"/>
</dbReference>
<feature type="domain" description="Acyl-CoA oxidase/dehydrogenase middle" evidence="9">
    <location>
        <begin position="144"/>
        <end position="236"/>
    </location>
</feature>
<keyword evidence="3 7" id="KW-0285">Flavoprotein</keyword>
<evidence type="ECO:0000256" key="4">
    <source>
        <dbReference type="ARBA" id="ARBA00022827"/>
    </source>
</evidence>
<evidence type="ECO:0000313" key="13">
    <source>
        <dbReference type="Proteomes" id="UP000829401"/>
    </source>
</evidence>
<evidence type="ECO:0000256" key="5">
    <source>
        <dbReference type="ARBA" id="ARBA00023002"/>
    </source>
</evidence>
<evidence type="ECO:0000259" key="9">
    <source>
        <dbReference type="Pfam" id="PF02770"/>
    </source>
</evidence>
<dbReference type="Gene3D" id="1.10.540.10">
    <property type="entry name" value="Acyl-CoA dehydrogenase/oxidase, N-terminal domain"/>
    <property type="match status" value="1"/>
</dbReference>
<dbReference type="Gene3D" id="1.20.140.10">
    <property type="entry name" value="Butyryl-CoA Dehydrogenase, subunit A, domain 3"/>
    <property type="match status" value="2"/>
</dbReference>
<dbReference type="SUPFAM" id="SSF56645">
    <property type="entry name" value="Acyl-CoA dehydrogenase NM domain-like"/>
    <property type="match status" value="1"/>
</dbReference>
<evidence type="ECO:0000259" key="11">
    <source>
        <dbReference type="Pfam" id="PF21263"/>
    </source>
</evidence>